<feature type="chain" id="PRO_5041973793" evidence="2">
    <location>
        <begin position="33"/>
        <end position="88"/>
    </location>
</feature>
<keyword evidence="2" id="KW-0732">Signal</keyword>
<protein>
    <submittedName>
        <fullName evidence="3">Uncharacterized protein</fullName>
    </submittedName>
</protein>
<dbReference type="AlphaFoldDB" id="A0AAD1KPB0"/>
<feature type="signal peptide" evidence="2">
    <location>
        <begin position="1"/>
        <end position="32"/>
    </location>
</feature>
<accession>A0AAD1KPB0</accession>
<dbReference type="EMBL" id="AP024747">
    <property type="protein sequence ID" value="BCY24686.1"/>
    <property type="molecule type" value="Genomic_DNA"/>
</dbReference>
<evidence type="ECO:0000313" key="3">
    <source>
        <dbReference type="EMBL" id="BCY24686.1"/>
    </source>
</evidence>
<feature type="compositionally biased region" description="Polar residues" evidence="1">
    <location>
        <begin position="56"/>
        <end position="71"/>
    </location>
</feature>
<dbReference type="Proteomes" id="UP000825072">
    <property type="component" value="Chromosome 1"/>
</dbReference>
<organism evidence="3 4">
    <name type="scientific">Cutibacterium modestum</name>
    <dbReference type="NCBI Taxonomy" id="2559073"/>
    <lineage>
        <taxon>Bacteria</taxon>
        <taxon>Bacillati</taxon>
        <taxon>Actinomycetota</taxon>
        <taxon>Actinomycetes</taxon>
        <taxon>Propionibacteriales</taxon>
        <taxon>Propionibacteriaceae</taxon>
        <taxon>Cutibacterium</taxon>
    </lineage>
</organism>
<name>A0AAD1KPB0_9ACTN</name>
<evidence type="ECO:0000313" key="4">
    <source>
        <dbReference type="Proteomes" id="UP000825072"/>
    </source>
</evidence>
<reference evidence="3" key="1">
    <citation type="submission" date="2021-06" db="EMBL/GenBank/DDBJ databases">
        <title>Genome sequence of Cutibacterium modestum strain KB17-24694.</title>
        <authorList>
            <person name="Dekio I."/>
            <person name="Asahina A."/>
            <person name="Nishida M."/>
        </authorList>
    </citation>
    <scope>NUCLEOTIDE SEQUENCE</scope>
    <source>
        <strain evidence="3">KB17-24694</strain>
    </source>
</reference>
<evidence type="ECO:0000256" key="2">
    <source>
        <dbReference type="SAM" id="SignalP"/>
    </source>
</evidence>
<gene>
    <name evidence="3" type="ORF">KB1_06760</name>
</gene>
<sequence>MSRTPRGRSIGALAVSAGTMLALIAPTAPANAETGYHRINQETITAVAVDSATATEPIPNTLNGSLATNWHTNERTAKNPKSSTPPTP</sequence>
<feature type="region of interest" description="Disordered" evidence="1">
    <location>
        <begin position="56"/>
        <end position="88"/>
    </location>
</feature>
<proteinExistence type="predicted"/>
<evidence type="ECO:0000256" key="1">
    <source>
        <dbReference type="SAM" id="MobiDB-lite"/>
    </source>
</evidence>